<proteinExistence type="predicted"/>
<keyword evidence="2" id="KW-1185">Reference proteome</keyword>
<name>A0A2T5PC95_9PSED</name>
<accession>A0A2T5PC95</accession>
<gene>
    <name evidence="1" type="ORF">DBO85_04270</name>
</gene>
<evidence type="ECO:0000313" key="1">
    <source>
        <dbReference type="EMBL" id="PTU75363.1"/>
    </source>
</evidence>
<comment type="caution">
    <text evidence="1">The sequence shown here is derived from an EMBL/GenBank/DDBJ whole genome shotgun (WGS) entry which is preliminary data.</text>
</comment>
<evidence type="ECO:0000313" key="2">
    <source>
        <dbReference type="Proteomes" id="UP000244064"/>
    </source>
</evidence>
<protein>
    <recommendedName>
        <fullName evidence="3">DUF3509 domain-containing protein</fullName>
    </recommendedName>
</protein>
<dbReference type="Pfam" id="PF12021">
    <property type="entry name" value="DUF3509"/>
    <property type="match status" value="1"/>
</dbReference>
<dbReference type="Proteomes" id="UP000244064">
    <property type="component" value="Unassembled WGS sequence"/>
</dbReference>
<dbReference type="RefSeq" id="WP_108105590.1">
    <property type="nucleotide sequence ID" value="NZ_QASN01000007.1"/>
</dbReference>
<dbReference type="EMBL" id="QASN01000007">
    <property type="protein sequence ID" value="PTU75363.1"/>
    <property type="molecule type" value="Genomic_DNA"/>
</dbReference>
<dbReference type="InterPro" id="IPR021898">
    <property type="entry name" value="DUF3509"/>
</dbReference>
<reference evidence="1 2" key="1">
    <citation type="submission" date="2018-04" db="EMBL/GenBank/DDBJ databases">
        <title>Pseudomonas sp. nov., isolated from mangrove soil.</title>
        <authorList>
            <person name="Chen C."/>
        </authorList>
    </citation>
    <scope>NUCLEOTIDE SEQUENCE [LARGE SCALE GENOMIC DNA]</scope>
    <source>
        <strain evidence="1 2">TC-11</strain>
    </source>
</reference>
<organism evidence="1 2">
    <name type="scientific">Pseudomonas mangrovi</name>
    <dbReference type="NCBI Taxonomy" id="2161748"/>
    <lineage>
        <taxon>Bacteria</taxon>
        <taxon>Pseudomonadati</taxon>
        <taxon>Pseudomonadota</taxon>
        <taxon>Gammaproteobacteria</taxon>
        <taxon>Pseudomonadales</taxon>
        <taxon>Pseudomonadaceae</taxon>
        <taxon>Pseudomonas</taxon>
    </lineage>
</organism>
<evidence type="ECO:0008006" key="3">
    <source>
        <dbReference type="Google" id="ProtNLM"/>
    </source>
</evidence>
<dbReference type="AlphaFoldDB" id="A0A2T5PC95"/>
<sequence>MYNPFQVLTDAFASDYRVNFSLESPDGSITLRLYDDSGLVAKRLISPKQRNDPWRLDNLIQSIQVGIEIDRGKASNPTLLAMHAARLEQPTRAAPGQVCI</sequence>
<dbReference type="OrthoDB" id="6982745at2"/>